<feature type="region of interest" description="Disordered" evidence="1">
    <location>
        <begin position="1"/>
        <end position="33"/>
    </location>
</feature>
<dbReference type="AlphaFoldDB" id="A0A2X2K867"/>
<dbReference type="GO" id="GO:0051301">
    <property type="term" value="P:cell division"/>
    <property type="evidence" value="ECO:0007669"/>
    <property type="project" value="UniProtKB-KW"/>
</dbReference>
<accession>A0A2X2K867</accession>
<keyword evidence="2" id="KW-0132">Cell division</keyword>
<reference evidence="2 3" key="1">
    <citation type="submission" date="2018-06" db="EMBL/GenBank/DDBJ databases">
        <authorList>
            <consortium name="Pathogen Informatics"/>
            <person name="Doyle S."/>
        </authorList>
    </citation>
    <scope>NUCLEOTIDE SEQUENCE [LARGE SCALE GENOMIC DNA]</scope>
    <source>
        <strain evidence="2 3">NCTC7878</strain>
    </source>
</reference>
<dbReference type="EMBL" id="UAUX01000018">
    <property type="protein sequence ID" value="SQA00471.1"/>
    <property type="molecule type" value="Genomic_DNA"/>
</dbReference>
<evidence type="ECO:0000313" key="2">
    <source>
        <dbReference type="EMBL" id="SQA00471.1"/>
    </source>
</evidence>
<keyword evidence="2" id="KW-0131">Cell cycle</keyword>
<protein>
    <submittedName>
        <fullName evidence="2">SpoIIIE family cell division protein</fullName>
    </submittedName>
</protein>
<evidence type="ECO:0000256" key="1">
    <source>
        <dbReference type="SAM" id="MobiDB-lite"/>
    </source>
</evidence>
<dbReference type="Proteomes" id="UP000249913">
    <property type="component" value="Unassembled WGS sequence"/>
</dbReference>
<feature type="compositionally biased region" description="Basic residues" evidence="1">
    <location>
        <begin position="20"/>
        <end position="33"/>
    </location>
</feature>
<name>A0A2X2K867_STAAU</name>
<evidence type="ECO:0000313" key="3">
    <source>
        <dbReference type="Proteomes" id="UP000249913"/>
    </source>
</evidence>
<proteinExistence type="predicted"/>
<gene>
    <name evidence="2" type="ORF">NCTC7878_03638</name>
</gene>
<sequence>MSWFDKLFGEDNDSNDDLIHRKKKKTSRITKYR</sequence>
<organism evidence="2 3">
    <name type="scientific">Staphylococcus aureus</name>
    <dbReference type="NCBI Taxonomy" id="1280"/>
    <lineage>
        <taxon>Bacteria</taxon>
        <taxon>Bacillati</taxon>
        <taxon>Bacillota</taxon>
        <taxon>Bacilli</taxon>
        <taxon>Bacillales</taxon>
        <taxon>Staphylococcaceae</taxon>
        <taxon>Staphylococcus</taxon>
    </lineage>
</organism>